<dbReference type="Gene3D" id="3.40.50.1820">
    <property type="entry name" value="alpha/beta hydrolase"/>
    <property type="match status" value="1"/>
</dbReference>
<dbReference type="InterPro" id="IPR029058">
    <property type="entry name" value="AB_hydrolase_fold"/>
</dbReference>
<accession>A0A2R8CJK9</accession>
<dbReference type="PROSITE" id="PS51257">
    <property type="entry name" value="PROKAR_LIPOPROTEIN"/>
    <property type="match status" value="1"/>
</dbReference>
<evidence type="ECO:0000313" key="4">
    <source>
        <dbReference type="Proteomes" id="UP000244934"/>
    </source>
</evidence>
<dbReference type="PANTHER" id="PTHR48081">
    <property type="entry name" value="AB HYDROLASE SUPERFAMILY PROTEIN C4A8.06C"/>
    <property type="match status" value="1"/>
</dbReference>
<evidence type="ECO:0000256" key="1">
    <source>
        <dbReference type="ARBA" id="ARBA00022801"/>
    </source>
</evidence>
<dbReference type="InterPro" id="IPR049492">
    <property type="entry name" value="BD-FAE-like_dom"/>
</dbReference>
<dbReference type="AlphaFoldDB" id="A0A2R8CJK9"/>
<dbReference type="GO" id="GO:0106435">
    <property type="term" value="F:carboxylesterase activity"/>
    <property type="evidence" value="ECO:0007669"/>
    <property type="project" value="UniProtKB-EC"/>
</dbReference>
<organism evidence="3 4">
    <name type="scientific">Kushneria phyllosphaerae</name>
    <dbReference type="NCBI Taxonomy" id="2100822"/>
    <lineage>
        <taxon>Bacteria</taxon>
        <taxon>Pseudomonadati</taxon>
        <taxon>Pseudomonadota</taxon>
        <taxon>Gammaproteobacteria</taxon>
        <taxon>Oceanospirillales</taxon>
        <taxon>Halomonadaceae</taxon>
        <taxon>Kushneria</taxon>
    </lineage>
</organism>
<dbReference type="RefSeq" id="WP_108841857.1">
    <property type="nucleotide sequence ID" value="NZ_ONZI01000001.1"/>
</dbReference>
<dbReference type="EMBL" id="ONZI01000001">
    <property type="protein sequence ID" value="SPJ33088.1"/>
    <property type="molecule type" value="Genomic_DNA"/>
</dbReference>
<keyword evidence="4" id="KW-1185">Reference proteome</keyword>
<dbReference type="InterPro" id="IPR050300">
    <property type="entry name" value="GDXG_lipolytic_enzyme"/>
</dbReference>
<gene>
    <name evidence="3" type="primary">nlhH_1</name>
    <name evidence="3" type="ORF">KSP9073_01091</name>
</gene>
<feature type="domain" description="BD-FAE-like" evidence="2">
    <location>
        <begin position="56"/>
        <end position="233"/>
    </location>
</feature>
<keyword evidence="1 3" id="KW-0378">Hydrolase</keyword>
<name>A0A2R8CJK9_9GAMM</name>
<dbReference type="Pfam" id="PF20434">
    <property type="entry name" value="BD-FAE"/>
    <property type="match status" value="1"/>
</dbReference>
<reference evidence="4" key="1">
    <citation type="submission" date="2018-03" db="EMBL/GenBank/DDBJ databases">
        <authorList>
            <person name="Navarro De La Torre S."/>
        </authorList>
    </citation>
    <scope>NUCLEOTIDE SEQUENCE [LARGE SCALE GENOMIC DNA]</scope>
    <source>
        <strain evidence="4">EAod3</strain>
    </source>
</reference>
<dbReference type="OrthoDB" id="9771666at2"/>
<sequence>MTHAQPRKGWRWWFLLLWLPTLAGCSGVDAINALTPAGQTQQLESIAYGEAARQHLDIYRPKDADGQAPVVVFFYGGTWREGAREDYRFVGRALASRGIVAVVADYRLYPEVRYPGFVEDTAQALAWSYRHITRYGGDPKRLFIMGHSAGAYNAAMVALDPRWLAAQSLSPSILSGWIGLAGPYDFLPITNEDARPVFDWPNTAQETQPIAHVSDQSPPALLMASHRDTTVNPIRNTAGMARALRAHGVAVTEDYADHTSHVTLIAALAWPLRWLGPVLDDIDTFVHDTPPRSDDGAVRPQ</sequence>
<dbReference type="PANTHER" id="PTHR48081:SF9">
    <property type="entry name" value="CARBOXYLESTERASE"/>
    <property type="match status" value="1"/>
</dbReference>
<evidence type="ECO:0000259" key="2">
    <source>
        <dbReference type="Pfam" id="PF20434"/>
    </source>
</evidence>
<dbReference type="EC" id="3.1.1.1" evidence="3"/>
<dbReference type="Proteomes" id="UP000244934">
    <property type="component" value="Unassembled WGS sequence"/>
</dbReference>
<protein>
    <submittedName>
        <fullName evidence="3">Carboxylesterase NlhH</fullName>
        <ecNumber evidence="3">3.1.1.1</ecNumber>
    </submittedName>
</protein>
<proteinExistence type="predicted"/>
<evidence type="ECO:0000313" key="3">
    <source>
        <dbReference type="EMBL" id="SPJ33088.1"/>
    </source>
</evidence>
<dbReference type="SUPFAM" id="SSF53474">
    <property type="entry name" value="alpha/beta-Hydrolases"/>
    <property type="match status" value="1"/>
</dbReference>